<accession>A0A239AXC7</accession>
<dbReference type="AlphaFoldDB" id="A0A239AXC7"/>
<name>A0A239AXC7_9FLAO</name>
<keyword evidence="2" id="KW-0812">Transmembrane</keyword>
<dbReference type="PROSITE" id="PS52016">
    <property type="entry name" value="TONB_DEPENDENT_REC_3"/>
    <property type="match status" value="1"/>
</dbReference>
<sequence>MKTNYLFAAFFLLSLSLSFTSFSQNITQRGPNNPGVPTIVQVSAKDSLYVMREHVVLQLANEQINNDLLFFKAYLLTGPQQNRYSNSRVLHIELQDTDGTTVKKQFHEIVNGMVAGNIIVPKRTKEGNYTVKAYTQWMKNYSDTPYTQKHIQIGDAFDDTNIAPKNTITILPEGGTFLQGYKNKIAFQIPSQLVSNDGTLGTIIDSQDNTIIKVQDYDAGSGIAFLEPKNGERYFLKLDNGTTYPLPNSEDQGHLLRINNIAPAIASIQVVRTEKAQKTPLKLVGTLRGVPYFEKKINFTKNSADIKLDKEKIPRGILQLQLIDLEGNLIAKRPIWIEGQSLQITMDQVASTDNEVTYKVKVTDQKNKPVKTEVALSIISEGDKSTSIKETDLFSSLSQERNATTERNRRFLQDMRVLIAHQDNGTEASIMTDNITYPIQKGLRVIGYAYDLNNKLLINTPVQVMFTNENGISIEETTTDANGVLRVDNIQIDGETTLVCRTKADDTKSRLVQLERIEDAFYVDPEKEKARIKEAKRGSKKERNVSQEEKELAVKPFDTSGTLVLYEVPLTGKKTKEAPPTETPSVYGVKPPKHRIIYQDPDKPKQVGELLLRIPGVIVSGLGDISPTVSIPRASGSPLFVVDGFPITQASNGFGNSFTGGILSSAPRSNLNDLLAVVNYSDIQRIEVLIGPDAAIYGSRGAGGVIAVYTRFAEDTFIPRKNAQLEFQGYEPVVAFEEYQQNLSKRERENAAVLYWNPSIETNENGEAMITLPITDTTKPLKVKATTINQKGNVGILQTSLN</sequence>
<keyword evidence="1 3" id="KW-0732">Signal</keyword>
<feature type="signal peptide" evidence="3">
    <location>
        <begin position="1"/>
        <end position="23"/>
    </location>
</feature>
<evidence type="ECO:0000313" key="5">
    <source>
        <dbReference type="EMBL" id="SNR99623.1"/>
    </source>
</evidence>
<comment type="similarity">
    <text evidence="2">Belongs to the TonB-dependent receptor family.</text>
</comment>
<organism evidence="5 6">
    <name type="scientific">Dokdonia pacifica</name>
    <dbReference type="NCBI Taxonomy" id="1627892"/>
    <lineage>
        <taxon>Bacteria</taxon>
        <taxon>Pseudomonadati</taxon>
        <taxon>Bacteroidota</taxon>
        <taxon>Flavobacteriia</taxon>
        <taxon>Flavobacteriales</taxon>
        <taxon>Flavobacteriaceae</taxon>
        <taxon>Dokdonia</taxon>
    </lineage>
</organism>
<evidence type="ECO:0000256" key="3">
    <source>
        <dbReference type="SAM" id="SignalP"/>
    </source>
</evidence>
<feature type="chain" id="PRO_5012557083" evidence="3">
    <location>
        <begin position="24"/>
        <end position="802"/>
    </location>
</feature>
<keyword evidence="2" id="KW-0998">Cell outer membrane</keyword>
<dbReference type="GO" id="GO:0015344">
    <property type="term" value="F:siderophore uptake transmembrane transporter activity"/>
    <property type="evidence" value="ECO:0007669"/>
    <property type="project" value="TreeGrafter"/>
</dbReference>
<keyword evidence="6" id="KW-1185">Reference proteome</keyword>
<keyword evidence="2" id="KW-0472">Membrane</keyword>
<dbReference type="Proteomes" id="UP000198379">
    <property type="component" value="Unassembled WGS sequence"/>
</dbReference>
<dbReference type="SUPFAM" id="SSF56935">
    <property type="entry name" value="Porins"/>
    <property type="match status" value="1"/>
</dbReference>
<dbReference type="Gene3D" id="2.170.130.10">
    <property type="entry name" value="TonB-dependent receptor, plug domain"/>
    <property type="match status" value="1"/>
</dbReference>
<evidence type="ECO:0000259" key="4">
    <source>
        <dbReference type="Pfam" id="PF07715"/>
    </source>
</evidence>
<proteinExistence type="inferred from homology"/>
<evidence type="ECO:0000313" key="6">
    <source>
        <dbReference type="Proteomes" id="UP000198379"/>
    </source>
</evidence>
<dbReference type="GO" id="GO:0009279">
    <property type="term" value="C:cell outer membrane"/>
    <property type="evidence" value="ECO:0007669"/>
    <property type="project" value="UniProtKB-SubCell"/>
</dbReference>
<dbReference type="PANTHER" id="PTHR30069:SF29">
    <property type="entry name" value="HEMOGLOBIN AND HEMOGLOBIN-HAPTOGLOBIN-BINDING PROTEIN 1-RELATED"/>
    <property type="match status" value="1"/>
</dbReference>
<dbReference type="InterPro" id="IPR039426">
    <property type="entry name" value="TonB-dep_rcpt-like"/>
</dbReference>
<feature type="domain" description="TonB-dependent receptor plug" evidence="4">
    <location>
        <begin position="605"/>
        <end position="705"/>
    </location>
</feature>
<dbReference type="Pfam" id="PF07715">
    <property type="entry name" value="Plug"/>
    <property type="match status" value="1"/>
</dbReference>
<dbReference type="InterPro" id="IPR012910">
    <property type="entry name" value="Plug_dom"/>
</dbReference>
<dbReference type="EMBL" id="FZNY01000005">
    <property type="protein sequence ID" value="SNR99623.1"/>
    <property type="molecule type" value="Genomic_DNA"/>
</dbReference>
<keyword evidence="5" id="KW-0675">Receptor</keyword>
<reference evidence="5 6" key="1">
    <citation type="submission" date="2017-06" db="EMBL/GenBank/DDBJ databases">
        <authorList>
            <person name="Kim H.J."/>
            <person name="Triplett B.A."/>
        </authorList>
    </citation>
    <scope>NUCLEOTIDE SEQUENCE [LARGE SCALE GENOMIC DNA]</scope>
    <source>
        <strain evidence="5 6">DSM 25597</strain>
    </source>
</reference>
<evidence type="ECO:0000256" key="2">
    <source>
        <dbReference type="PROSITE-ProRule" id="PRU01360"/>
    </source>
</evidence>
<keyword evidence="2" id="KW-0813">Transport</keyword>
<dbReference type="PANTHER" id="PTHR30069">
    <property type="entry name" value="TONB-DEPENDENT OUTER MEMBRANE RECEPTOR"/>
    <property type="match status" value="1"/>
</dbReference>
<evidence type="ECO:0000256" key="1">
    <source>
        <dbReference type="ARBA" id="ARBA00022729"/>
    </source>
</evidence>
<keyword evidence="2" id="KW-1134">Transmembrane beta strand</keyword>
<comment type="subcellular location">
    <subcellularLocation>
        <location evidence="2">Cell outer membrane</location>
        <topology evidence="2">Multi-pass membrane protein</topology>
    </subcellularLocation>
</comment>
<dbReference type="InterPro" id="IPR037066">
    <property type="entry name" value="Plug_dom_sf"/>
</dbReference>
<gene>
    <name evidence="5" type="ORF">SAMN06265376_105162</name>
</gene>
<dbReference type="GO" id="GO:0044718">
    <property type="term" value="P:siderophore transmembrane transport"/>
    <property type="evidence" value="ECO:0007669"/>
    <property type="project" value="TreeGrafter"/>
</dbReference>
<protein>
    <submittedName>
        <fullName evidence="5">TonB-dependent Receptor Plug Domain</fullName>
    </submittedName>
</protein>